<evidence type="ECO:0000313" key="3">
    <source>
        <dbReference type="Proteomes" id="UP000018733"/>
    </source>
</evidence>
<dbReference type="NCBIfam" id="NF038354">
    <property type="entry name" value="trnsprt_adja_43"/>
    <property type="match status" value="1"/>
</dbReference>
<keyword evidence="1" id="KW-0812">Transmembrane</keyword>
<dbReference type="AlphaFoldDB" id="V8QSN5"/>
<comment type="caution">
    <text evidence="2">The sequence shown here is derived from an EMBL/GenBank/DDBJ whole genome shotgun (WGS) entry which is preliminary data.</text>
</comment>
<keyword evidence="1" id="KW-1133">Transmembrane helix</keyword>
<sequence>MNEILLTGYILIWPVISAVILLLLVVALIRDLRDASKNDGEMI</sequence>
<evidence type="ECO:0000256" key="1">
    <source>
        <dbReference type="SAM" id="Phobius"/>
    </source>
</evidence>
<feature type="transmembrane region" description="Helical" evidence="1">
    <location>
        <begin position="6"/>
        <end position="29"/>
    </location>
</feature>
<proteinExistence type="predicted"/>
<dbReference type="InterPro" id="IPR049820">
    <property type="entry name" value="Trnsprt_adja_ssu-like"/>
</dbReference>
<dbReference type="Proteomes" id="UP000018733">
    <property type="component" value="Unassembled WGS sequence"/>
</dbReference>
<keyword evidence="1" id="KW-0472">Membrane</keyword>
<dbReference type="HOGENOM" id="CLU_212792_0_1_4"/>
<dbReference type="EMBL" id="AYXT01000009">
    <property type="protein sequence ID" value="ETF02632.1"/>
    <property type="molecule type" value="Genomic_DNA"/>
</dbReference>
<gene>
    <name evidence="2" type="ORF">W822_07185</name>
</gene>
<name>V8QSN5_9BURK</name>
<organism evidence="2 3">
    <name type="scientific">Advenella kashmirensis W13003</name>
    <dbReference type="NCBI Taxonomy" id="1424334"/>
    <lineage>
        <taxon>Bacteria</taxon>
        <taxon>Pseudomonadati</taxon>
        <taxon>Pseudomonadota</taxon>
        <taxon>Betaproteobacteria</taxon>
        <taxon>Burkholderiales</taxon>
        <taxon>Alcaligenaceae</taxon>
    </lineage>
</organism>
<protein>
    <submittedName>
        <fullName evidence="2">Uncharacterized protein</fullName>
    </submittedName>
</protein>
<reference evidence="2 3" key="1">
    <citation type="journal article" date="2014" name="Genome Announc.">
        <title>Draft Genome Sequence of Advenella kashmirensis Strain W13003, a Polycyclic Aromatic Hydrocarbon-Degrading Bacterium.</title>
        <authorList>
            <person name="Wang X."/>
            <person name="Jin D."/>
            <person name="Zhou L."/>
            <person name="Wu L."/>
            <person name="An W."/>
            <person name="Zhao L."/>
        </authorList>
    </citation>
    <scope>NUCLEOTIDE SEQUENCE [LARGE SCALE GENOMIC DNA]</scope>
    <source>
        <strain evidence="2 3">W13003</strain>
    </source>
</reference>
<dbReference type="PATRIC" id="fig|1424334.3.peg.1433"/>
<accession>V8QSN5</accession>
<dbReference type="STRING" id="1424334.W822_07185"/>
<keyword evidence="3" id="KW-1185">Reference proteome</keyword>
<evidence type="ECO:0000313" key="2">
    <source>
        <dbReference type="EMBL" id="ETF02632.1"/>
    </source>
</evidence>